<evidence type="ECO:0000256" key="1">
    <source>
        <dbReference type="SAM" id="MobiDB-lite"/>
    </source>
</evidence>
<evidence type="ECO:0000313" key="3">
    <source>
        <dbReference type="Proteomes" id="UP001562425"/>
    </source>
</evidence>
<comment type="caution">
    <text evidence="2">The sequence shown here is derived from an EMBL/GenBank/DDBJ whole genome shotgun (WGS) entry which is preliminary data.</text>
</comment>
<gene>
    <name evidence="2" type="ORF">pipiens_002719</name>
</gene>
<dbReference type="Proteomes" id="UP001562425">
    <property type="component" value="Unassembled WGS sequence"/>
</dbReference>
<feature type="region of interest" description="Disordered" evidence="1">
    <location>
        <begin position="1878"/>
        <end position="1916"/>
    </location>
</feature>
<sequence>MCEQKRSSDDLLVNKIRPLVNKIRSLVNKIRLLVNKIRLLVNKIRLLIRALIRAVLLTGRVDLSSDDLLVNKIRPLVNKIRLLVNKIRPLVNKIRLLVNKIRLLIRAVLLTGRVDLSSDDLLVNKIRLLVNKINKIRLLVNKIRLLVNKIRLLIRAVLLTGRVDLNVTRKEKEETSKSFHVKLRRHGLGQLAAKKRKVRFVAAAGGRLHHGPERFLGRWSGYRNRRQPITLVDWSAGTAPQKAELLHAGRRTQAANKFKKTPPDHHWGRCFGMLECCELPRKCHPVDRSSTFGTTRVWEVHEERILILSSVAINALGISNEPKLSPVDDLPQNGLARRKESTGMELAIIAPSVLSGDEELICRSSVPVRSTPEGVFCGGRSSPDWSGEEEEINRHGAGHHRAIGSVWRRGVNMPIFSSGALDAGRSFLRWTIFPGLVWRGGRNQPAWSWPSSRHRFCLETRNEYADLQFRCARRQKEFSPIHFRCARRRKEFSAVDDLPRTGLARRKESTGMELAIIAPSVLSGDEELICRSSVPVRSTPEGVFCGGRSSPDWSGEEEEINRHGAGHHRAIGSVWRRGVNMPIFSSGALDAGRSFLRWTIFPGLIHFRCARRRKEFSAVDDLPRTGLARRKKSTGMELAIIAPSVLSGDEELICRSSVPVRSTPEGVFSDSLPVRSTPEGVFCGGRSSPDWSGEEEEINRHGAGHHRAIGSVWRRGMNMLIFSSGALDARRSFLRFTSGALDAGRSFLRWTIFPGLVWRGGRNQPAWSWPSSRHRFCLETRNEYAHLQFRCARRQKEFSPVSFDHFLRKKMCWHSLPVRSTPEGVFCGGRSSPDWSGEEEEINRHGAGHHRAIGSVWRRGMNMLIFSSGALDARRSFLRFTSGALDAGRSFLRWTIFPGLVWRGGRNQPAWSWPSSRHRFCLETRNEYAHLQFRCARRQKEFSPIHFRCARRRKEFSAVDDLPRTGLARRKESTGMELAIIAPSVLSGDEELICRSSVPVRSTPEGVFCGGRSSPDWSGEEEEINRHGAGHHRAIGSVWRRGVNMPIFSSGALDAGRSFLRWTIFPGLIHFRCARRRKEFSAVDDLPRTGLARRKKSTGMELAIIAPSVLSGDEELICRSSVPVRSTPEGVFCGGRSSPDWSGEEEEINRHGAGHHRAIGSVWRRGVNMPIFSSGALDAGRSFLRWTIFPGLVWRGGRNQPAWSWPSSRHRFCLETRNEYAHLQFRCARRQKEFSPIHFRCARRRKEFSAVDDLPRTGLARRKKSTGMELAIIAPSVLSGDEELICRSSVPVRSTPEGVFSDSLPVRSTPEGVFCGGRSSPDWSGEEEGIDRHGAGHHRAIGSVWRRGVNMPIFSSGALDAGRSFLRWTIFPGLVWRGGRNQPAWSWPSSRHRFCLETRNSLPVRSTPEGVFCGGRSSPDWSGEEEGIDRHGAGHHRAIGSKEFSAVDDLPWTGLARRKKSTGMELAIIAPSVLSGDEELICRSSVPVRSTPEGVFCGGRSSPDWSGEEEEINRHGAGHHRAIGSVWRRGVNMPIFSSGALDARRSFLRFTSGALDAGGSFLRWTIFPDWSGEEEEINRHGAGHHRAIGSVWRRGMNMLIFSSGALDARRSFLRFTSGALDAGRSFLRWTIFPGLIHFRCARRRKEFSAVDDLPRTGLARRKKSTGMELAIIAPSVLSGDEELICRSSVPVRSTPEGVFSDSLPVRSTPEGVFCGGRSSRTGLARRKKSTGMELAIIRAIGSVWRRGVNMPIFSSGALDAGRSFLRWTIFPGLVWRGGRNQPAWSWPSSRHRFCLETRNEYAHLQFRCARRQKEFSPIHFRCARRRKEFSAVDDLPRTGLARRKKSTGMELAIIAPSVLSGDEELICRSSVPVRSTPEGVFSDSLPVRSTPEGVSRGGRSSPDWSGEEEGIDRHGAGHHRAIGSVWRRGVNMPIFSSGALDAGRIPVRSTPEGVFCGGRSSPDWSGEEEEINRHGAGHHRAIGSVWRRGVNMPIFSSGALDAGRSFLPVDDLQRTGLARRKESTGMELAIIAPSVLSGDEELICRSSVPMRSTPEGIHFRCARRRKEFSAVDDLPRTGLARRKESTGMELAIIAPSVLSGDEELICRSSVPVRSTPEGVFCGGRSSRTGLARRKKSTGMELAIIAPSVLSGDEELICRSSVPVRSTPEGVFSDSLPVRSTPEGVFCGGRSSRTGLARRKKSTGMELAIIAPSVLSGDEELICRSSVPVRSTPEGVFCGGRSSPDWSGEEEEINRHGAGHHRAIGSVWRRGVNMPIFSSGALDAGRSFLRWTIFPTGLARRKKSTGMELAIIAPSVLSGDEELICRSSVPVRSTPEGIHFRCARRRKEFSGGGRSSPDWSGEEEGIDRHGAGHHRAIGSVWRRGVNMPIFSSGALDAGRSFLRWTIFPGLVWRGGRNQRRHGAGHHRAIGSVWRRGVNMPIFSSGALDAGRSFLRWTIFPGLVCEEEEINRLRAAIIAPSVLSGDEELICRSSVPVRSTPEGVFCGGRSSPDWSGEEEEINRHGAGHHRAIGSVRRRGVNMPIFSSGALDARRSFLRFTSGALDAGRSFLRWTIFPDWSGEEEGIDRHGAGHHRAIGSVWRRGVNMPIFSSGALDAGRSFLRWTIFPGLVWRGGRTTGMELAIIAPSVLSGDEELICRSSVPVRSTPEGVFCGGRSSPDWSGKEGINRYGAGHHRAIGSVWRRGINVRTQND</sequence>
<evidence type="ECO:0000313" key="2">
    <source>
        <dbReference type="EMBL" id="KAL1396260.1"/>
    </source>
</evidence>
<accession>A0ABD1DAB3</accession>
<dbReference type="EMBL" id="JBEHCU010006769">
    <property type="protein sequence ID" value="KAL1396260.1"/>
    <property type="molecule type" value="Genomic_DNA"/>
</dbReference>
<organism evidence="2 3">
    <name type="scientific">Culex pipiens pipiens</name>
    <name type="common">Northern house mosquito</name>
    <dbReference type="NCBI Taxonomy" id="38569"/>
    <lineage>
        <taxon>Eukaryota</taxon>
        <taxon>Metazoa</taxon>
        <taxon>Ecdysozoa</taxon>
        <taxon>Arthropoda</taxon>
        <taxon>Hexapoda</taxon>
        <taxon>Insecta</taxon>
        <taxon>Pterygota</taxon>
        <taxon>Neoptera</taxon>
        <taxon>Endopterygota</taxon>
        <taxon>Diptera</taxon>
        <taxon>Nematocera</taxon>
        <taxon>Culicoidea</taxon>
        <taxon>Culicidae</taxon>
        <taxon>Culicinae</taxon>
        <taxon>Culicini</taxon>
        <taxon>Culex</taxon>
        <taxon>Culex</taxon>
    </lineage>
</organism>
<name>A0ABD1DAB3_CULPP</name>
<keyword evidence="3" id="KW-1185">Reference proteome</keyword>
<proteinExistence type="predicted"/>
<feature type="region of interest" description="Disordered" evidence="1">
    <location>
        <begin position="2347"/>
        <end position="2367"/>
    </location>
</feature>
<reference evidence="2 3" key="1">
    <citation type="submission" date="2024-05" db="EMBL/GenBank/DDBJ databases">
        <title>Culex pipiens pipiens assembly and annotation.</title>
        <authorList>
            <person name="Alout H."/>
            <person name="Durand T."/>
        </authorList>
    </citation>
    <scope>NUCLEOTIDE SEQUENCE [LARGE SCALE GENOMIC DNA]</scope>
    <source>
        <strain evidence="2">HA-2024</strain>
        <tissue evidence="2">Whole body</tissue>
    </source>
</reference>
<protein>
    <submittedName>
        <fullName evidence="2">Uncharacterized protein</fullName>
    </submittedName>
</protein>